<evidence type="ECO:0008006" key="3">
    <source>
        <dbReference type="Google" id="ProtNLM"/>
    </source>
</evidence>
<name>A0A5B7JB13_PORTR</name>
<keyword evidence="2" id="KW-1185">Reference proteome</keyword>
<gene>
    <name evidence="1" type="ORF">E2C01_090277</name>
</gene>
<dbReference type="EMBL" id="VSRR010100947">
    <property type="protein sequence ID" value="MPC95081.1"/>
    <property type="molecule type" value="Genomic_DNA"/>
</dbReference>
<reference evidence="1 2" key="1">
    <citation type="submission" date="2019-05" db="EMBL/GenBank/DDBJ databases">
        <title>Another draft genome of Portunus trituberculatus and its Hox gene families provides insights of decapod evolution.</title>
        <authorList>
            <person name="Jeong J.-H."/>
            <person name="Song I."/>
            <person name="Kim S."/>
            <person name="Choi T."/>
            <person name="Kim D."/>
            <person name="Ryu S."/>
            <person name="Kim W."/>
        </authorList>
    </citation>
    <scope>NUCLEOTIDE SEQUENCE [LARGE SCALE GENOMIC DNA]</scope>
    <source>
        <tissue evidence="1">Muscle</tissue>
    </source>
</reference>
<proteinExistence type="predicted"/>
<dbReference type="AlphaFoldDB" id="A0A5B7JB13"/>
<protein>
    <recommendedName>
        <fullName evidence="3">EGF-like domain-containing protein</fullName>
    </recommendedName>
</protein>
<organism evidence="1 2">
    <name type="scientific">Portunus trituberculatus</name>
    <name type="common">Swimming crab</name>
    <name type="synonym">Neptunus trituberculatus</name>
    <dbReference type="NCBI Taxonomy" id="210409"/>
    <lineage>
        <taxon>Eukaryota</taxon>
        <taxon>Metazoa</taxon>
        <taxon>Ecdysozoa</taxon>
        <taxon>Arthropoda</taxon>
        <taxon>Crustacea</taxon>
        <taxon>Multicrustacea</taxon>
        <taxon>Malacostraca</taxon>
        <taxon>Eumalacostraca</taxon>
        <taxon>Eucarida</taxon>
        <taxon>Decapoda</taxon>
        <taxon>Pleocyemata</taxon>
        <taxon>Brachyura</taxon>
        <taxon>Eubrachyura</taxon>
        <taxon>Portunoidea</taxon>
        <taxon>Portunidae</taxon>
        <taxon>Portuninae</taxon>
        <taxon>Portunus</taxon>
    </lineage>
</organism>
<evidence type="ECO:0000313" key="1">
    <source>
        <dbReference type="EMBL" id="MPC95081.1"/>
    </source>
</evidence>
<dbReference type="Proteomes" id="UP000324222">
    <property type="component" value="Unassembled WGS sequence"/>
</dbReference>
<evidence type="ECO:0000313" key="2">
    <source>
        <dbReference type="Proteomes" id="UP000324222"/>
    </source>
</evidence>
<accession>A0A5B7JB13</accession>
<comment type="caution">
    <text evidence="1">The sequence shown here is derived from an EMBL/GenBank/DDBJ whole genome shotgun (WGS) entry which is preliminary data.</text>
</comment>
<sequence length="36" mass="3912">MTPKATDELYNGGTKCKCSLPFTGPMCDVLFMGPRT</sequence>